<name>A0AA35PFY0_9SAUR</name>
<feature type="region of interest" description="Disordered" evidence="1">
    <location>
        <begin position="1"/>
        <end position="29"/>
    </location>
</feature>
<evidence type="ECO:0000313" key="3">
    <source>
        <dbReference type="Proteomes" id="UP001178461"/>
    </source>
</evidence>
<keyword evidence="3" id="KW-1185">Reference proteome</keyword>
<evidence type="ECO:0000256" key="1">
    <source>
        <dbReference type="SAM" id="MobiDB-lite"/>
    </source>
</evidence>
<proteinExistence type="predicted"/>
<evidence type="ECO:0000313" key="2">
    <source>
        <dbReference type="EMBL" id="CAI5783217.1"/>
    </source>
</evidence>
<dbReference type="AlphaFoldDB" id="A0AA35PFY0"/>
<organism evidence="2 3">
    <name type="scientific">Podarcis lilfordi</name>
    <name type="common">Lilford's wall lizard</name>
    <dbReference type="NCBI Taxonomy" id="74358"/>
    <lineage>
        <taxon>Eukaryota</taxon>
        <taxon>Metazoa</taxon>
        <taxon>Chordata</taxon>
        <taxon>Craniata</taxon>
        <taxon>Vertebrata</taxon>
        <taxon>Euteleostomi</taxon>
        <taxon>Lepidosauria</taxon>
        <taxon>Squamata</taxon>
        <taxon>Bifurcata</taxon>
        <taxon>Unidentata</taxon>
        <taxon>Episquamata</taxon>
        <taxon>Laterata</taxon>
        <taxon>Lacertibaenia</taxon>
        <taxon>Lacertidae</taxon>
        <taxon>Podarcis</taxon>
    </lineage>
</organism>
<accession>A0AA35PFY0</accession>
<gene>
    <name evidence="2" type="ORF">PODLI_1B025480</name>
</gene>
<feature type="compositionally biased region" description="Polar residues" evidence="1">
    <location>
        <begin position="18"/>
        <end position="29"/>
    </location>
</feature>
<sequence length="118" mass="13161">MRNRVMVRIAHPAERPRPSQSEAARSQSDSALCAELSAGRVLVSEALLLQAEGEAGESRGRRRWPHFLPFGRSAFSLSERKVEESAVAQVARRLEEDACEILSRRRREVALRLVPGGK</sequence>
<dbReference type="Proteomes" id="UP001178461">
    <property type="component" value="Chromosome 8"/>
</dbReference>
<dbReference type="EMBL" id="OX395133">
    <property type="protein sequence ID" value="CAI5783217.1"/>
    <property type="molecule type" value="Genomic_DNA"/>
</dbReference>
<protein>
    <submittedName>
        <fullName evidence="2">Uncharacterized protein</fullName>
    </submittedName>
</protein>
<reference evidence="2" key="1">
    <citation type="submission" date="2022-12" db="EMBL/GenBank/DDBJ databases">
        <authorList>
            <person name="Alioto T."/>
            <person name="Alioto T."/>
            <person name="Gomez Garrido J."/>
        </authorList>
    </citation>
    <scope>NUCLEOTIDE SEQUENCE</scope>
</reference>